<dbReference type="Gene3D" id="3.30.1150.10">
    <property type="match status" value="1"/>
</dbReference>
<dbReference type="EMBL" id="PKJO01000003">
    <property type="protein sequence ID" value="PLA40630.1"/>
    <property type="molecule type" value="Genomic_DNA"/>
</dbReference>
<reference evidence="6 7" key="1">
    <citation type="submission" date="2017-12" db="EMBL/GenBank/DDBJ databases">
        <title>Phylogenetic diversity of female urinary microbiome.</title>
        <authorList>
            <person name="Thomas-White K."/>
            <person name="Wolfe A.J."/>
        </authorList>
    </citation>
    <scope>NUCLEOTIDE SEQUENCE [LARGE SCALE GENOMIC DNA]</scope>
    <source>
        <strain evidence="6 7">UMB0321</strain>
    </source>
</reference>
<name>A0A2I1XDC2_NEISI</name>
<dbReference type="InterPro" id="IPR037682">
    <property type="entry name" value="TonB_C"/>
</dbReference>
<dbReference type="RefSeq" id="WP_101809959.1">
    <property type="nucleotide sequence ID" value="NZ_PKJO01000003.1"/>
</dbReference>
<proteinExistence type="predicted"/>
<dbReference type="GO" id="GO:0055085">
    <property type="term" value="P:transmembrane transport"/>
    <property type="evidence" value="ECO:0007669"/>
    <property type="project" value="InterPro"/>
</dbReference>
<organism evidence="6 7">
    <name type="scientific">Neisseria sicca</name>
    <dbReference type="NCBI Taxonomy" id="490"/>
    <lineage>
        <taxon>Bacteria</taxon>
        <taxon>Pseudomonadati</taxon>
        <taxon>Pseudomonadota</taxon>
        <taxon>Betaproteobacteria</taxon>
        <taxon>Neisseriales</taxon>
        <taxon>Neisseriaceae</taxon>
        <taxon>Neisseria</taxon>
    </lineage>
</organism>
<evidence type="ECO:0000313" key="6">
    <source>
        <dbReference type="EMBL" id="PLA40630.1"/>
    </source>
</evidence>
<evidence type="ECO:0000256" key="3">
    <source>
        <dbReference type="ARBA" id="ARBA00022989"/>
    </source>
</evidence>
<evidence type="ECO:0000256" key="2">
    <source>
        <dbReference type="ARBA" id="ARBA00022692"/>
    </source>
</evidence>
<comment type="subcellular location">
    <subcellularLocation>
        <location evidence="1">Membrane</location>
        <topology evidence="1">Single-pass membrane protein</topology>
    </subcellularLocation>
</comment>
<accession>A0A2I1XDC2</accession>
<feature type="domain" description="TonB C-terminal" evidence="5">
    <location>
        <begin position="2"/>
        <end position="57"/>
    </location>
</feature>
<keyword evidence="4" id="KW-0472">Membrane</keyword>
<evidence type="ECO:0000313" key="7">
    <source>
        <dbReference type="Proteomes" id="UP000234767"/>
    </source>
</evidence>
<dbReference type="SUPFAM" id="SSF74653">
    <property type="entry name" value="TolA/TonB C-terminal domain"/>
    <property type="match status" value="1"/>
</dbReference>
<gene>
    <name evidence="6" type="ORF">CYK00_03385</name>
</gene>
<dbReference type="InterPro" id="IPR006260">
    <property type="entry name" value="TonB/TolA_C"/>
</dbReference>
<keyword evidence="3" id="KW-1133">Transmembrane helix</keyword>
<dbReference type="AlphaFoldDB" id="A0A2I1XDC2"/>
<comment type="caution">
    <text evidence="6">The sequence shown here is derived from an EMBL/GenBank/DDBJ whole genome shotgun (WGS) entry which is preliminary data.</text>
</comment>
<keyword evidence="2" id="KW-0812">Transmembrane</keyword>
<dbReference type="GO" id="GO:0016020">
    <property type="term" value="C:membrane"/>
    <property type="evidence" value="ECO:0007669"/>
    <property type="project" value="UniProtKB-SubCell"/>
</dbReference>
<evidence type="ECO:0000256" key="1">
    <source>
        <dbReference type="ARBA" id="ARBA00004167"/>
    </source>
</evidence>
<dbReference type="Pfam" id="PF03544">
    <property type="entry name" value="TonB_C"/>
    <property type="match status" value="1"/>
</dbReference>
<dbReference type="Proteomes" id="UP000234767">
    <property type="component" value="Unassembled WGS sequence"/>
</dbReference>
<evidence type="ECO:0000256" key="4">
    <source>
        <dbReference type="ARBA" id="ARBA00023136"/>
    </source>
</evidence>
<evidence type="ECO:0000259" key="5">
    <source>
        <dbReference type="Pfam" id="PF03544"/>
    </source>
</evidence>
<sequence>MPAPKYPVYSLENGEKGQVTLGVRALNNRSNMVRIIESSGYHRLDNAALQVLKKSSFISKFEKILNIIGWLNAHSNRFSDDLPA</sequence>
<dbReference type="NCBIfam" id="TIGR01352">
    <property type="entry name" value="tonB_Cterm"/>
    <property type="match status" value="1"/>
</dbReference>
<protein>
    <recommendedName>
        <fullName evidence="5">TonB C-terminal domain-containing protein</fullName>
    </recommendedName>
</protein>